<proteinExistence type="predicted"/>
<reference evidence="3" key="1">
    <citation type="journal article" date="2020" name="Stud. Mycol.">
        <title>101 Dothideomycetes genomes: a test case for predicting lifestyles and emergence of pathogens.</title>
        <authorList>
            <person name="Haridas S."/>
            <person name="Albert R."/>
            <person name="Binder M."/>
            <person name="Bloem J."/>
            <person name="Labutti K."/>
            <person name="Salamov A."/>
            <person name="Andreopoulos B."/>
            <person name="Baker S."/>
            <person name="Barry K."/>
            <person name="Bills G."/>
            <person name="Bluhm B."/>
            <person name="Cannon C."/>
            <person name="Castanera R."/>
            <person name="Culley D."/>
            <person name="Daum C."/>
            <person name="Ezra D."/>
            <person name="Gonzalez J."/>
            <person name="Henrissat B."/>
            <person name="Kuo A."/>
            <person name="Liang C."/>
            <person name="Lipzen A."/>
            <person name="Lutzoni F."/>
            <person name="Magnuson J."/>
            <person name="Mondo S."/>
            <person name="Nolan M."/>
            <person name="Ohm R."/>
            <person name="Pangilinan J."/>
            <person name="Park H.-J."/>
            <person name="Ramirez L."/>
            <person name="Alfaro M."/>
            <person name="Sun H."/>
            <person name="Tritt A."/>
            <person name="Yoshinaga Y."/>
            <person name="Zwiers L.-H."/>
            <person name="Turgeon B."/>
            <person name="Goodwin S."/>
            <person name="Spatafora J."/>
            <person name="Crous P."/>
            <person name="Grigoriev I."/>
        </authorList>
    </citation>
    <scope>NUCLEOTIDE SEQUENCE</scope>
    <source>
        <strain evidence="3">CBS 133067</strain>
    </source>
</reference>
<feature type="region of interest" description="Disordered" evidence="1">
    <location>
        <begin position="244"/>
        <end position="273"/>
    </location>
</feature>
<keyword evidence="2" id="KW-0812">Transmembrane</keyword>
<keyword evidence="4" id="KW-1185">Reference proteome</keyword>
<evidence type="ECO:0008006" key="5">
    <source>
        <dbReference type="Google" id="ProtNLM"/>
    </source>
</evidence>
<feature type="transmembrane region" description="Helical" evidence="2">
    <location>
        <begin position="26"/>
        <end position="51"/>
    </location>
</feature>
<evidence type="ECO:0000256" key="1">
    <source>
        <dbReference type="SAM" id="MobiDB-lite"/>
    </source>
</evidence>
<evidence type="ECO:0000313" key="4">
    <source>
        <dbReference type="Proteomes" id="UP000799772"/>
    </source>
</evidence>
<evidence type="ECO:0000313" key="3">
    <source>
        <dbReference type="EMBL" id="KAF2097839.1"/>
    </source>
</evidence>
<name>A0A9P4M9J0_9PEZI</name>
<dbReference type="Proteomes" id="UP000799772">
    <property type="component" value="Unassembled WGS sequence"/>
</dbReference>
<dbReference type="PANTHER" id="PTHR39608">
    <property type="entry name" value="INTEGRAL MEMBRANE PROTEIN (AFU_ORTHOLOGUE AFUA_5G08640)"/>
    <property type="match status" value="1"/>
</dbReference>
<accession>A0A9P4M9J0</accession>
<protein>
    <recommendedName>
        <fullName evidence="5">MARVEL domain-containing protein</fullName>
    </recommendedName>
</protein>
<comment type="caution">
    <text evidence="3">The sequence shown here is derived from an EMBL/GenBank/DDBJ whole genome shotgun (WGS) entry which is preliminary data.</text>
</comment>
<keyword evidence="2" id="KW-1133">Transmembrane helix</keyword>
<dbReference type="PANTHER" id="PTHR39608:SF1">
    <property type="entry name" value="INTEGRAL MEMBRANE PROTEIN (AFU_ORTHOLOGUE AFUA_5G08640)"/>
    <property type="match status" value="1"/>
</dbReference>
<feature type="transmembrane region" description="Helical" evidence="2">
    <location>
        <begin position="146"/>
        <end position="168"/>
    </location>
</feature>
<sequence length="273" mass="30642">MSPLTNARSLLRRDNKSRTKPTNYPFLLFHGLRCAQLTSSIIVAAIMFYFIWHLTHDHWPTPWTFLLLCGVSMATILALTTTIVLHCCCGLNPRFNIVLNSALCTLWAVGFALLSWWSSGTLTHTCSLDVWREDAGIMVCRIYKSLFAFAMLGFVSTLAALFLDIYVLRRATRLGKYNQMNDIDRKSPYPAPRNLEDDAWDLGRGSTDVWAPGSENIEQPRPFSDPAKNVSTVRAGYEVPEEQFNYDTGYQGGGGMGSHRGERGFETVRVNGS</sequence>
<feature type="transmembrane region" description="Helical" evidence="2">
    <location>
        <begin position="97"/>
        <end position="117"/>
    </location>
</feature>
<dbReference type="OrthoDB" id="5344006at2759"/>
<dbReference type="EMBL" id="ML978127">
    <property type="protein sequence ID" value="KAF2097839.1"/>
    <property type="molecule type" value="Genomic_DNA"/>
</dbReference>
<organism evidence="3 4">
    <name type="scientific">Rhizodiscina lignyota</name>
    <dbReference type="NCBI Taxonomy" id="1504668"/>
    <lineage>
        <taxon>Eukaryota</taxon>
        <taxon>Fungi</taxon>
        <taxon>Dikarya</taxon>
        <taxon>Ascomycota</taxon>
        <taxon>Pezizomycotina</taxon>
        <taxon>Dothideomycetes</taxon>
        <taxon>Pleosporomycetidae</taxon>
        <taxon>Aulographales</taxon>
        <taxon>Rhizodiscinaceae</taxon>
        <taxon>Rhizodiscina</taxon>
    </lineage>
</organism>
<dbReference type="AlphaFoldDB" id="A0A9P4M9J0"/>
<evidence type="ECO:0000256" key="2">
    <source>
        <dbReference type="SAM" id="Phobius"/>
    </source>
</evidence>
<gene>
    <name evidence="3" type="ORF">NA57DRAFT_76646</name>
</gene>
<keyword evidence="2" id="KW-0472">Membrane</keyword>
<feature type="transmembrane region" description="Helical" evidence="2">
    <location>
        <begin position="63"/>
        <end position="85"/>
    </location>
</feature>